<feature type="compositionally biased region" description="Basic and acidic residues" evidence="1">
    <location>
        <begin position="1"/>
        <end position="11"/>
    </location>
</feature>
<accession>A0A7W3RBP4</accession>
<dbReference type="SUPFAM" id="SSF140453">
    <property type="entry name" value="EsxAB dimer-like"/>
    <property type="match status" value="1"/>
</dbReference>
<evidence type="ECO:0000256" key="1">
    <source>
        <dbReference type="SAM" id="MobiDB-lite"/>
    </source>
</evidence>
<dbReference type="InterPro" id="IPR036689">
    <property type="entry name" value="ESAT-6-like_sf"/>
</dbReference>
<sequence length="138" mass="14608">MTDDSDLRKLLDPGGAPPQRMGVPPGLAPLVDNPGTLSYEQIGKLDQAAKVADSLAGELRGLLRSVGAPTDAATDALRDGFTSAGALAKLMDSWSRSMRSMADQTDGLGPRLSRTAAAYRGAESNIRSRINEIWKILD</sequence>
<dbReference type="AlphaFoldDB" id="A0A7W3RBP4"/>
<name>A0A7W3RBP4_9ACTN</name>
<dbReference type="Gene3D" id="1.10.287.1060">
    <property type="entry name" value="ESAT-6-like"/>
    <property type="match status" value="1"/>
</dbReference>
<keyword evidence="3" id="KW-1185">Reference proteome</keyword>
<organism evidence="2 3">
    <name type="scientific">Thermomonospora cellulosilytica</name>
    <dbReference type="NCBI Taxonomy" id="1411118"/>
    <lineage>
        <taxon>Bacteria</taxon>
        <taxon>Bacillati</taxon>
        <taxon>Actinomycetota</taxon>
        <taxon>Actinomycetes</taxon>
        <taxon>Streptosporangiales</taxon>
        <taxon>Thermomonosporaceae</taxon>
        <taxon>Thermomonospora</taxon>
    </lineage>
</organism>
<gene>
    <name evidence="2" type="ORF">HNR21_006129</name>
</gene>
<evidence type="ECO:0000313" key="3">
    <source>
        <dbReference type="Proteomes" id="UP000539313"/>
    </source>
</evidence>
<dbReference type="RefSeq" id="WP_182707874.1">
    <property type="nucleotide sequence ID" value="NZ_JACJII010000001.1"/>
</dbReference>
<dbReference type="Proteomes" id="UP000539313">
    <property type="component" value="Unassembled WGS sequence"/>
</dbReference>
<reference evidence="2 3" key="1">
    <citation type="submission" date="2020-08" db="EMBL/GenBank/DDBJ databases">
        <title>Sequencing the genomes of 1000 actinobacteria strains.</title>
        <authorList>
            <person name="Klenk H.-P."/>
        </authorList>
    </citation>
    <scope>NUCLEOTIDE SEQUENCE [LARGE SCALE GENOMIC DNA]</scope>
    <source>
        <strain evidence="2 3">DSM 45823</strain>
    </source>
</reference>
<dbReference type="GO" id="GO:0009306">
    <property type="term" value="P:protein secretion"/>
    <property type="evidence" value="ECO:0007669"/>
    <property type="project" value="InterPro"/>
</dbReference>
<protein>
    <submittedName>
        <fullName evidence="2">Uncharacterized protein</fullName>
    </submittedName>
</protein>
<proteinExistence type="predicted"/>
<comment type="caution">
    <text evidence="2">The sequence shown here is derived from an EMBL/GenBank/DDBJ whole genome shotgun (WGS) entry which is preliminary data.</text>
</comment>
<dbReference type="EMBL" id="JACJII010000001">
    <property type="protein sequence ID" value="MBA9007247.1"/>
    <property type="molecule type" value="Genomic_DNA"/>
</dbReference>
<dbReference type="Pfam" id="PF10824">
    <property type="entry name" value="T7SS_ESX_EspC"/>
    <property type="match status" value="1"/>
</dbReference>
<feature type="region of interest" description="Disordered" evidence="1">
    <location>
        <begin position="1"/>
        <end position="29"/>
    </location>
</feature>
<dbReference type="InterPro" id="IPR022536">
    <property type="entry name" value="EspC"/>
</dbReference>
<evidence type="ECO:0000313" key="2">
    <source>
        <dbReference type="EMBL" id="MBA9007247.1"/>
    </source>
</evidence>